<dbReference type="KEGG" id="srub:C2R22_03350"/>
<organism evidence="2 3">
    <name type="scientific">Salinigranum rubrum</name>
    <dbReference type="NCBI Taxonomy" id="755307"/>
    <lineage>
        <taxon>Archaea</taxon>
        <taxon>Methanobacteriati</taxon>
        <taxon>Methanobacteriota</taxon>
        <taxon>Stenosarchaea group</taxon>
        <taxon>Halobacteria</taxon>
        <taxon>Halobacteriales</taxon>
        <taxon>Haloferacaceae</taxon>
        <taxon>Salinigranum</taxon>
    </lineage>
</organism>
<evidence type="ECO:0000313" key="3">
    <source>
        <dbReference type="Proteomes" id="UP000236584"/>
    </source>
</evidence>
<keyword evidence="1 2" id="KW-0808">Transferase</keyword>
<dbReference type="Gene3D" id="3.30.1540.10">
    <property type="entry name" value="formyl-coa transferase, domain 3"/>
    <property type="match status" value="1"/>
</dbReference>
<dbReference type="InterPro" id="IPR003673">
    <property type="entry name" value="CoA-Trfase_fam_III"/>
</dbReference>
<gene>
    <name evidence="2" type="ORF">C2R22_03350</name>
</gene>
<dbReference type="InterPro" id="IPR023606">
    <property type="entry name" value="CoA-Trfase_III_dom_1_sf"/>
</dbReference>
<dbReference type="InterPro" id="IPR044855">
    <property type="entry name" value="CoA-Trfase_III_dom3_sf"/>
</dbReference>
<proteinExistence type="predicted"/>
<keyword evidence="3" id="KW-1185">Reference proteome</keyword>
<dbReference type="PANTHER" id="PTHR48207:SF3">
    <property type="entry name" value="SUCCINATE--HYDROXYMETHYLGLUTARATE COA-TRANSFERASE"/>
    <property type="match status" value="1"/>
</dbReference>
<dbReference type="AlphaFoldDB" id="A0A2I8VPL3"/>
<dbReference type="Pfam" id="PF02515">
    <property type="entry name" value="CoA_transf_3"/>
    <property type="match status" value="1"/>
</dbReference>
<evidence type="ECO:0000256" key="1">
    <source>
        <dbReference type="ARBA" id="ARBA00022679"/>
    </source>
</evidence>
<name>A0A2I8VPL3_9EURY</name>
<dbReference type="GO" id="GO:0008410">
    <property type="term" value="F:CoA-transferase activity"/>
    <property type="evidence" value="ECO:0007669"/>
    <property type="project" value="TreeGrafter"/>
</dbReference>
<dbReference type="EMBL" id="CP026309">
    <property type="protein sequence ID" value="AUV83862.1"/>
    <property type="molecule type" value="Genomic_DNA"/>
</dbReference>
<dbReference type="PANTHER" id="PTHR48207">
    <property type="entry name" value="SUCCINATE--HYDROXYMETHYLGLUTARATE COA-TRANSFERASE"/>
    <property type="match status" value="1"/>
</dbReference>
<dbReference type="InterPro" id="IPR050483">
    <property type="entry name" value="CoA-transferase_III_domain"/>
</dbReference>
<protein>
    <submittedName>
        <fullName evidence="2">CoA transferase</fullName>
    </submittedName>
</protein>
<sequence>MDMSQPLSGISVLDLGQIYQGGYSGLLLSYLGADVVKVEPPWGENVRSRSEDGKPPQVQYLNANKRGITLDLKSERGKRALKDLVAECDVLLENFATGKMAELGLGYDVLREVNPELVYAHGSGYGDHGPYAEYPAMDLTIQAMSGVIHTTGYPDQTPVKAGPAICDFIGAVHLALGIVSALFRREQSGEGDYVEVGMYDCMYPTLASPVSSWVARKDTPPRTGNKHSGLSIAPYNVYDADDGYVAIMCVSERHWEALATLMDRTDLVGVEGYDSKAARAARLDEIDALVEAWLDGQAKDDAVDVLLDAGVPCAPVQTVEEVIEDAHLRERGMVNDLPNQGEGRETVPVPGMPIKFAGVDDPEVTQAPLLGEHTEEVLAEIAGYTPEELAQLRGS</sequence>
<accession>A0A2I8VPL3</accession>
<dbReference type="Gene3D" id="3.40.50.10540">
    <property type="entry name" value="Crotonobetainyl-coa:carnitine coa-transferase, domain 1"/>
    <property type="match status" value="1"/>
</dbReference>
<dbReference type="SUPFAM" id="SSF89796">
    <property type="entry name" value="CoA-transferase family III (CaiB/BaiF)"/>
    <property type="match status" value="1"/>
</dbReference>
<dbReference type="Proteomes" id="UP000236584">
    <property type="component" value="Chromosome"/>
</dbReference>
<evidence type="ECO:0000313" key="2">
    <source>
        <dbReference type="EMBL" id="AUV83862.1"/>
    </source>
</evidence>
<reference evidence="2 3" key="1">
    <citation type="submission" date="2018-01" db="EMBL/GenBank/DDBJ databases">
        <title>Complete genome sequence of Salinigranum rubrum GX10T, an extremely halophilic archaeon isolated from a marine solar saltern.</title>
        <authorList>
            <person name="Han S."/>
        </authorList>
    </citation>
    <scope>NUCLEOTIDE SEQUENCE [LARGE SCALE GENOMIC DNA]</scope>
    <source>
        <strain evidence="2 3">GX10</strain>
    </source>
</reference>